<dbReference type="AlphaFoldDB" id="A0A250JT31"/>
<proteinExistence type="predicted"/>
<protein>
    <submittedName>
        <fullName evidence="2">Uncharacterized protein</fullName>
    </submittedName>
</protein>
<reference evidence="2 3" key="1">
    <citation type="submission" date="2017-06" db="EMBL/GenBank/DDBJ databases">
        <title>Sequencing and comparative analysis of myxobacterial genomes.</title>
        <authorList>
            <person name="Rupp O."/>
            <person name="Goesmann A."/>
            <person name="Sogaard-Andersen L."/>
        </authorList>
    </citation>
    <scope>NUCLEOTIDE SEQUENCE [LARGE SCALE GENOMIC DNA]</scope>
    <source>
        <strain evidence="2 3">DSM 14697</strain>
    </source>
</reference>
<keyword evidence="1" id="KW-0472">Membrane</keyword>
<evidence type="ECO:0000313" key="2">
    <source>
        <dbReference type="EMBL" id="ATB46266.1"/>
    </source>
</evidence>
<accession>A0A250JT31</accession>
<keyword evidence="1" id="KW-0812">Transmembrane</keyword>
<dbReference type="Proteomes" id="UP000217343">
    <property type="component" value="Chromosome"/>
</dbReference>
<dbReference type="RefSeq" id="WP_095957827.1">
    <property type="nucleotide sequence ID" value="NZ_CP022203.1"/>
</dbReference>
<evidence type="ECO:0000256" key="1">
    <source>
        <dbReference type="SAM" id="Phobius"/>
    </source>
</evidence>
<keyword evidence="3" id="KW-1185">Reference proteome</keyword>
<organism evidence="2 3">
    <name type="scientific">Corallococcus macrosporus DSM 14697</name>
    <dbReference type="NCBI Taxonomy" id="1189310"/>
    <lineage>
        <taxon>Bacteria</taxon>
        <taxon>Pseudomonadati</taxon>
        <taxon>Myxococcota</taxon>
        <taxon>Myxococcia</taxon>
        <taxon>Myxococcales</taxon>
        <taxon>Cystobacterineae</taxon>
        <taxon>Myxococcaceae</taxon>
        <taxon>Corallococcus</taxon>
    </lineage>
</organism>
<dbReference type="OrthoDB" id="332044at2"/>
<name>A0A250JT31_9BACT</name>
<gene>
    <name evidence="2" type="ORF">MYMAC_001858</name>
</gene>
<feature type="transmembrane region" description="Helical" evidence="1">
    <location>
        <begin position="69"/>
        <end position="87"/>
    </location>
</feature>
<dbReference type="EMBL" id="CP022203">
    <property type="protein sequence ID" value="ATB46266.1"/>
    <property type="molecule type" value="Genomic_DNA"/>
</dbReference>
<evidence type="ECO:0000313" key="3">
    <source>
        <dbReference type="Proteomes" id="UP000217343"/>
    </source>
</evidence>
<sequence length="190" mass="20760">MSTNLVLASTILLLLFALASAVDGVYLHLWRYRLYARPESQREHWLHTARALLFPPTLATLFLAPPQGAVLWVGLALVATDQVVELFDTFAERDSRAGIGGLSSFEYSLHVVLTTLRVGALALALAAVPPEAWNLRAASSPAPNHPEFVRSAVEFLLPGAILAAVIHVWLGCRWAVTPACRWARAWGRTS</sequence>
<feature type="transmembrane region" description="Helical" evidence="1">
    <location>
        <begin position="148"/>
        <end position="172"/>
    </location>
</feature>
<dbReference type="KEGG" id="mmas:MYMAC_001858"/>
<keyword evidence="1" id="KW-1133">Transmembrane helix</keyword>